<feature type="compositionally biased region" description="Low complexity" evidence="1">
    <location>
        <begin position="334"/>
        <end position="343"/>
    </location>
</feature>
<accession>A0A7S2LQ03</accession>
<name>A0A7S2LQ03_9STRA</name>
<gene>
    <name evidence="4" type="ORF">LDAN0321_LOCUS20174</name>
</gene>
<dbReference type="Gene3D" id="2.130.10.10">
    <property type="entry name" value="YVTN repeat-like/Quinoprotein amine dehydrogenase"/>
    <property type="match status" value="1"/>
</dbReference>
<dbReference type="InterPro" id="IPR015943">
    <property type="entry name" value="WD40/YVTN_repeat-like_dom_sf"/>
</dbReference>
<evidence type="ECO:0000259" key="3">
    <source>
        <dbReference type="PROSITE" id="PS51783"/>
    </source>
</evidence>
<feature type="domain" description="BEACH" evidence="2">
    <location>
        <begin position="545"/>
        <end position="837"/>
    </location>
</feature>
<proteinExistence type="predicted"/>
<dbReference type="Pfam" id="PF14844">
    <property type="entry name" value="PH_BEACH"/>
    <property type="match status" value="1"/>
</dbReference>
<dbReference type="PROSITE" id="PS51783">
    <property type="entry name" value="PH_BEACH"/>
    <property type="match status" value="1"/>
</dbReference>
<feature type="region of interest" description="Disordered" evidence="1">
    <location>
        <begin position="292"/>
        <end position="347"/>
    </location>
</feature>
<evidence type="ECO:0008006" key="5">
    <source>
        <dbReference type="Google" id="ProtNLM"/>
    </source>
</evidence>
<reference evidence="4" key="1">
    <citation type="submission" date="2021-01" db="EMBL/GenBank/DDBJ databases">
        <authorList>
            <person name="Corre E."/>
            <person name="Pelletier E."/>
            <person name="Niang G."/>
            <person name="Scheremetjew M."/>
            <person name="Finn R."/>
            <person name="Kale V."/>
            <person name="Holt S."/>
            <person name="Cochrane G."/>
            <person name="Meng A."/>
            <person name="Brown T."/>
            <person name="Cohen L."/>
        </authorList>
    </citation>
    <scope>NUCLEOTIDE SEQUENCE</scope>
    <source>
        <strain evidence="4">B650</strain>
    </source>
</reference>
<dbReference type="PANTHER" id="PTHR13743">
    <property type="entry name" value="BEIGE/BEACH-RELATED"/>
    <property type="match status" value="1"/>
</dbReference>
<dbReference type="InterPro" id="IPR036372">
    <property type="entry name" value="BEACH_dom_sf"/>
</dbReference>
<dbReference type="InterPro" id="IPR000409">
    <property type="entry name" value="BEACH_dom"/>
</dbReference>
<dbReference type="InterPro" id="IPR050865">
    <property type="entry name" value="BEACH_Domain"/>
</dbReference>
<protein>
    <recommendedName>
        <fullName evidence="5">BEACH domain-containing protein</fullName>
    </recommendedName>
</protein>
<evidence type="ECO:0000256" key="1">
    <source>
        <dbReference type="SAM" id="MobiDB-lite"/>
    </source>
</evidence>
<dbReference type="InterPro" id="IPR011993">
    <property type="entry name" value="PH-like_dom_sf"/>
</dbReference>
<sequence>MENDREIRRKNLMAHFPDDDRRRLDSYDDADAAAHELLEKMMLGTDEPLVPVQADFFKTEKNSPTAKNERHSFEGFAGDDSNVALERVLCECFCEDGNIAPGTSAQGESVVCALKELLDNYESDSLMITEDMRMLYMVDKADQEELLQHADAVANFLEIQSASASEDLSKPNSAEALQYRRFVRCTNHSDMLTRKFICECLCLSCGIRARRSERSLTEAGSTGASSRLATYPLDIISAFDRKIPKHFFGGEEEGANSDGDSDDGDDIGKAVRLSRKSTLTIRDITKINIDGEEETGSDTSSINLESVSGLDSRKSSVDMDLDCEETNGRERSDSSSSFTTDASPMPSNVLMENISLNSSRYESTCCPGDGSFASGGAGRGAIAKLENVLHVMAQGSRSGTLLLTNSHLIIEYESEFFDGELLSKEEAKYRKLTTSEERQTSSPREEMTDVDKFQRITASLRIRSMRWILAETAQIYLRRYRLRDSALELFFIPSAGSGEGSSCAHSSVFLDFGSGRAGNLKRDNIADAIMRLAPGRCVKQWPEKSALFMQEAIHHAQSLWVNGRMSNFDYLLRLNTLAGRSFNDLCQYPIMPWVLSNYTSEEIPDLTDPSNFRDLSLPVGALNAERLAECIQRYESFQDTIPSFMYGSHYSTSAGVVLHFLVRLHPFAGLHRQLQSGHFDVADRLFSSVARTWDMCTGTSAAEVKELTPEWYCNPSFLRNCNDFGLGVAQDGEAIGDVQLPPYAKGSPEKFVEIMRCALESDVCSAMLPSWIDLIFGFKQKGPEAVKAFNVFFYLTYYGSIDVAAIEDESLRSATELQIAHFGQCPIQLFRKTHPKKKRRCPYTGRYGSNASSPLPNLVGSYEAVDTTKAAAIGYGTSDGSVLQSRAERTLPFLNAPLSYWVHIHSPPPGPCAELFRVRFVGRDRCLAIDSKGIYHFFRWAWKSDSPHLIKDTNDSVEEYSGEDYVDEEASGTSSNKNQNKSILIRDEGCFIAQRELHGFHNIPRLPFFDSRNKISVALSRTLFKKYLLVLSDGNGKGDLAVQFVDPNKGIVKLQAFIPSVHAARISSIHTAPISHAFGEGELAILGSNDGTASVWRFISSDFLPLRPKFRLKGHQGEKIRGVCCSPSLGICVAVSRNLCCIYSLADGTLLRSFGTPDEPGVPFDKTETIFADTNAMCLSERGYLVLTCQSFPFGVDETKKAIVTLQLFSLEGKHLGSRALDSWRGIPHEIKSFAEDSLAIVCAGGGVSLHRLSSLSPLDYVDEWRIFEDPVNVENDQIGGENQGAVFDVDFGPSPSLPVVVAAACSAGALRLHALPGISPWSEEVKKNAAVTMVGERLAKPAKTIKHAVGSVTKMGNRFVGLGSEIGKEALSDVKERGVGGFLGNVFGKAKSAVSSRGQN</sequence>
<organism evidence="4">
    <name type="scientific">Leptocylindrus danicus</name>
    <dbReference type="NCBI Taxonomy" id="163516"/>
    <lineage>
        <taxon>Eukaryota</taxon>
        <taxon>Sar</taxon>
        <taxon>Stramenopiles</taxon>
        <taxon>Ochrophyta</taxon>
        <taxon>Bacillariophyta</taxon>
        <taxon>Coscinodiscophyceae</taxon>
        <taxon>Chaetocerotophycidae</taxon>
        <taxon>Leptocylindrales</taxon>
        <taxon>Leptocylindraceae</taxon>
        <taxon>Leptocylindrus</taxon>
    </lineage>
</organism>
<dbReference type="PROSITE" id="PS50197">
    <property type="entry name" value="BEACH"/>
    <property type="match status" value="1"/>
</dbReference>
<feature type="compositionally biased region" description="Polar residues" evidence="1">
    <location>
        <begin position="297"/>
        <end position="306"/>
    </location>
</feature>
<dbReference type="EMBL" id="HBGY01032276">
    <property type="protein sequence ID" value="CAD9611672.1"/>
    <property type="molecule type" value="Transcribed_RNA"/>
</dbReference>
<dbReference type="SUPFAM" id="SSF101908">
    <property type="entry name" value="Putative isomerase YbhE"/>
    <property type="match status" value="1"/>
</dbReference>
<feature type="domain" description="BEACH-type PH" evidence="3">
    <location>
        <begin position="377"/>
        <end position="530"/>
    </location>
</feature>
<evidence type="ECO:0000259" key="2">
    <source>
        <dbReference type="PROSITE" id="PS50197"/>
    </source>
</evidence>
<dbReference type="SUPFAM" id="SSF50729">
    <property type="entry name" value="PH domain-like"/>
    <property type="match status" value="1"/>
</dbReference>
<evidence type="ECO:0000313" key="4">
    <source>
        <dbReference type="EMBL" id="CAD9611672.1"/>
    </source>
</evidence>
<dbReference type="SUPFAM" id="SSF81837">
    <property type="entry name" value="BEACH domain"/>
    <property type="match status" value="1"/>
</dbReference>
<dbReference type="InterPro" id="IPR023362">
    <property type="entry name" value="PH-BEACH_dom"/>
</dbReference>
<dbReference type="CDD" id="cd06071">
    <property type="entry name" value="Beach"/>
    <property type="match status" value="1"/>
</dbReference>
<dbReference type="SMART" id="SM01026">
    <property type="entry name" value="Beach"/>
    <property type="match status" value="1"/>
</dbReference>
<dbReference type="Pfam" id="PF02138">
    <property type="entry name" value="Beach"/>
    <property type="match status" value="1"/>
</dbReference>
<dbReference type="Gene3D" id="2.30.29.30">
    <property type="entry name" value="Pleckstrin-homology domain (PH domain)/Phosphotyrosine-binding domain (PTB)"/>
    <property type="match status" value="1"/>
</dbReference>
<dbReference type="Gene3D" id="1.10.1540.10">
    <property type="entry name" value="BEACH domain"/>
    <property type="match status" value="1"/>
</dbReference>